<protein>
    <submittedName>
        <fullName evidence="4">Family 10 glycosylhydrolase</fullName>
    </submittedName>
</protein>
<dbReference type="Gene3D" id="3.20.20.80">
    <property type="entry name" value="Glycosidases"/>
    <property type="match status" value="1"/>
</dbReference>
<dbReference type="InterPro" id="IPR003790">
    <property type="entry name" value="GHL10"/>
</dbReference>
<dbReference type="EMBL" id="JAGSOJ010000005">
    <property type="protein sequence ID" value="MCM1992236.1"/>
    <property type="molecule type" value="Genomic_DNA"/>
</dbReference>
<feature type="chain" id="PRO_5039927200" evidence="2">
    <location>
        <begin position="26"/>
        <end position="424"/>
    </location>
</feature>
<comment type="caution">
    <text evidence="4">The sequence shown here is derived from an EMBL/GenBank/DDBJ whole genome shotgun (WGS) entry which is preliminary data.</text>
</comment>
<dbReference type="PANTHER" id="PTHR43405:SF1">
    <property type="entry name" value="GLYCOSYL HYDROLASE DIGH"/>
    <property type="match status" value="1"/>
</dbReference>
<gene>
    <name evidence="4" type="ORF">KDK92_21140</name>
</gene>
<dbReference type="InterPro" id="IPR052177">
    <property type="entry name" value="Divisome_Glycosyl_Hydrolase"/>
</dbReference>
<reference evidence="4" key="2">
    <citation type="submission" date="2021-04" db="EMBL/GenBank/DDBJ databases">
        <authorList>
            <person name="Dong X."/>
        </authorList>
    </citation>
    <scope>NUCLEOTIDE SEQUENCE</scope>
    <source>
        <strain evidence="4">ZWT</strain>
    </source>
</reference>
<feature type="domain" description="Glycosyl hydrolase-like 10" evidence="3">
    <location>
        <begin position="55"/>
        <end position="369"/>
    </location>
</feature>
<dbReference type="Pfam" id="PF02638">
    <property type="entry name" value="GHL10"/>
    <property type="match status" value="1"/>
</dbReference>
<name>A0A9J6P7H9_9CLOT</name>
<dbReference type="SUPFAM" id="SSF51445">
    <property type="entry name" value="(Trans)glycosidases"/>
    <property type="match status" value="1"/>
</dbReference>
<organism evidence="4 5">
    <name type="scientific">Oceanirhabdus seepicola</name>
    <dbReference type="NCBI Taxonomy" id="2828781"/>
    <lineage>
        <taxon>Bacteria</taxon>
        <taxon>Bacillati</taxon>
        <taxon>Bacillota</taxon>
        <taxon>Clostridia</taxon>
        <taxon>Eubacteriales</taxon>
        <taxon>Clostridiaceae</taxon>
        <taxon>Oceanirhabdus</taxon>
    </lineage>
</organism>
<evidence type="ECO:0000259" key="3">
    <source>
        <dbReference type="Pfam" id="PF02638"/>
    </source>
</evidence>
<accession>A0A9J6P7H9</accession>
<reference evidence="4" key="1">
    <citation type="journal article" date="2021" name="mSystems">
        <title>Bacteria and Archaea Synergistically Convert Glycine Betaine to Biogenic Methane in the Formosa Cold Seep of the South China Sea.</title>
        <authorList>
            <person name="Li L."/>
            <person name="Zhang W."/>
            <person name="Zhang S."/>
            <person name="Song L."/>
            <person name="Sun Q."/>
            <person name="Zhang H."/>
            <person name="Xiang H."/>
            <person name="Dong X."/>
        </authorList>
    </citation>
    <scope>NUCLEOTIDE SEQUENCE</scope>
    <source>
        <strain evidence="4">ZWT</strain>
    </source>
</reference>
<evidence type="ECO:0000256" key="1">
    <source>
        <dbReference type="ARBA" id="ARBA00022729"/>
    </source>
</evidence>
<evidence type="ECO:0000313" key="5">
    <source>
        <dbReference type="Proteomes" id="UP001056429"/>
    </source>
</evidence>
<keyword evidence="5" id="KW-1185">Reference proteome</keyword>
<dbReference type="RefSeq" id="WP_250861400.1">
    <property type="nucleotide sequence ID" value="NZ_JAGSOJ010000005.1"/>
</dbReference>
<dbReference type="AlphaFoldDB" id="A0A9J6P7H9"/>
<evidence type="ECO:0000256" key="2">
    <source>
        <dbReference type="SAM" id="SignalP"/>
    </source>
</evidence>
<feature type="signal peptide" evidence="2">
    <location>
        <begin position="1"/>
        <end position="25"/>
    </location>
</feature>
<dbReference type="PANTHER" id="PTHR43405">
    <property type="entry name" value="GLYCOSYL HYDROLASE DIGH"/>
    <property type="match status" value="1"/>
</dbReference>
<sequence>MSKRIIAKVSILFLILSIFTGSVHAVDGDNNESDNDFEIVTDSKIETGDNYEKEEVRAIWVATVYGIDFPSMGATTDSKVLKKQIIDMLQNIKEMGFNTVYFQVRPSADALYPSKIFPWSKYLTGDQNTPPLDGFDPLEFIITESHKRDLELHPWINPYRVTVKDDLDKLPDNHPARMHPEWVVAYGQGESKKHYFNPGIPEVEKLILDGVSEILENYDVDGIHLDDYFYPGKAFKDYNTYKQYKGKYRNIYAWRRNNINNLIEKMHNLVKEKDEKLMFGVSPFAIWANNSSIPVGSDTNGSESYYKMYADTRKWVKEGYLDYIIPQIYWNIGYEIADYEKLLYWWSDVVADTEVDLYIGQAAYRTGNTDPTSPWYGVDQIRDQVELNRKTDNVGGYSMFSYGSFLKNPELMELMKELNKNSDN</sequence>
<dbReference type="Proteomes" id="UP001056429">
    <property type="component" value="Unassembled WGS sequence"/>
</dbReference>
<keyword evidence="1 2" id="KW-0732">Signal</keyword>
<dbReference type="InterPro" id="IPR017853">
    <property type="entry name" value="GH"/>
</dbReference>
<proteinExistence type="predicted"/>
<evidence type="ECO:0000313" key="4">
    <source>
        <dbReference type="EMBL" id="MCM1992236.1"/>
    </source>
</evidence>